<dbReference type="Pfam" id="PF06021">
    <property type="entry name" value="Gly_acyl_tr_N"/>
    <property type="match status" value="1"/>
</dbReference>
<dbReference type="InterPro" id="IPR010313">
    <property type="entry name" value="Glycine_N-acyltransferase"/>
</dbReference>
<dbReference type="PANTHER" id="PTHR15298:SF1">
    <property type="entry name" value="GLYCINE N-ACYLTRANSFERASE-LIKE PROTEIN"/>
    <property type="match status" value="1"/>
</dbReference>
<evidence type="ECO:0000313" key="3">
    <source>
        <dbReference type="EMBL" id="NWT83144.1"/>
    </source>
</evidence>
<organism evidence="3 4">
    <name type="scientific">Lanius ludovicianus</name>
    <name type="common">Loggerhead shrike</name>
    <dbReference type="NCBI Taxonomy" id="28713"/>
    <lineage>
        <taxon>Eukaryota</taxon>
        <taxon>Metazoa</taxon>
        <taxon>Chordata</taxon>
        <taxon>Craniata</taxon>
        <taxon>Vertebrata</taxon>
        <taxon>Euteleostomi</taxon>
        <taxon>Archelosauria</taxon>
        <taxon>Archosauria</taxon>
        <taxon>Dinosauria</taxon>
        <taxon>Saurischia</taxon>
        <taxon>Theropoda</taxon>
        <taxon>Coelurosauria</taxon>
        <taxon>Aves</taxon>
        <taxon>Neognathae</taxon>
        <taxon>Neoaves</taxon>
        <taxon>Telluraves</taxon>
        <taxon>Australaves</taxon>
        <taxon>Passeriformes</taxon>
        <taxon>Corvoidea</taxon>
        <taxon>Laniidae</taxon>
        <taxon>Lanius</taxon>
    </lineage>
</organism>
<accession>A0A7K5RU00</accession>
<feature type="non-terminal residue" evidence="3">
    <location>
        <position position="1"/>
    </location>
</feature>
<evidence type="ECO:0000259" key="2">
    <source>
        <dbReference type="Pfam" id="PF06021"/>
    </source>
</evidence>
<gene>
    <name evidence="3" type="primary">Glyatl2</name>
    <name evidence="3" type="ORF">LANLUD_R13859</name>
</gene>
<comment type="similarity">
    <text evidence="1">Belongs to the glycine N-acyltransferase family.</text>
</comment>
<dbReference type="GO" id="GO:0005739">
    <property type="term" value="C:mitochondrion"/>
    <property type="evidence" value="ECO:0007669"/>
    <property type="project" value="InterPro"/>
</dbReference>
<dbReference type="AlphaFoldDB" id="A0A7K5RU00"/>
<evidence type="ECO:0000256" key="1">
    <source>
        <dbReference type="RuleBase" id="RU368002"/>
    </source>
</evidence>
<reference evidence="3 4" key="1">
    <citation type="submission" date="2019-09" db="EMBL/GenBank/DDBJ databases">
        <title>Bird 10,000 Genomes (B10K) Project - Family phase.</title>
        <authorList>
            <person name="Zhang G."/>
        </authorList>
    </citation>
    <scope>NUCLEOTIDE SEQUENCE [LARGE SCALE GENOMIC DNA]</scope>
    <source>
        <strain evidence="3">B10K-DU-001-65</strain>
        <tissue evidence="3">Muscle</tissue>
    </source>
</reference>
<evidence type="ECO:0000313" key="4">
    <source>
        <dbReference type="Proteomes" id="UP000547499"/>
    </source>
</evidence>
<name>A0A7K5RU00_LANLU</name>
<keyword evidence="1" id="KW-0012">Acyltransferase</keyword>
<protein>
    <recommendedName>
        <fullName evidence="1">Glycine N-acyltransferase-like protein</fullName>
        <ecNumber evidence="1">2.3.1.-</ecNumber>
    </recommendedName>
</protein>
<sequence>MQILRCPAQMKLLEETLRKSLPTTLPVLGTVMTVARGNPASHEVLVDSWPHFSIVLTRLRPEEHRDPRDYYTNQLSVFYRDEGALQALLAGTEAVTRARAFQILGMQDGLDEAVQKVASARGLKVE</sequence>
<dbReference type="EMBL" id="VYXG01004865">
    <property type="protein sequence ID" value="NWT83144.1"/>
    <property type="molecule type" value="Genomic_DNA"/>
</dbReference>
<comment type="caution">
    <text evidence="3">The sequence shown here is derived from an EMBL/GenBank/DDBJ whole genome shotgun (WGS) entry which is preliminary data.</text>
</comment>
<dbReference type="PANTHER" id="PTHR15298">
    <property type="entry name" value="L-COA N-ACYLTRANSFERASE-RELATED"/>
    <property type="match status" value="1"/>
</dbReference>
<feature type="non-terminal residue" evidence="3">
    <location>
        <position position="126"/>
    </location>
</feature>
<dbReference type="InterPro" id="IPR015938">
    <property type="entry name" value="Glycine_N-acyltransferase_N"/>
</dbReference>
<dbReference type="GO" id="GO:0047961">
    <property type="term" value="F:glycine N-acyltransferase activity"/>
    <property type="evidence" value="ECO:0007669"/>
    <property type="project" value="InterPro"/>
</dbReference>
<dbReference type="EC" id="2.3.1.-" evidence="1"/>
<feature type="domain" description="Glycine N-acyltransferase N-terminal" evidence="2">
    <location>
        <begin position="1"/>
        <end position="126"/>
    </location>
</feature>
<keyword evidence="4" id="KW-1185">Reference proteome</keyword>
<dbReference type="Proteomes" id="UP000547499">
    <property type="component" value="Unassembled WGS sequence"/>
</dbReference>
<keyword evidence="1" id="KW-0808">Transferase</keyword>
<proteinExistence type="inferred from homology"/>